<dbReference type="EMBL" id="FOKY01000001">
    <property type="protein sequence ID" value="SFB68200.1"/>
    <property type="molecule type" value="Genomic_DNA"/>
</dbReference>
<dbReference type="Gene3D" id="3.90.930.12">
    <property type="entry name" value="Ribosomal protein L6, alpha-beta domain"/>
    <property type="match status" value="2"/>
</dbReference>
<dbReference type="RefSeq" id="WP_092317237.1">
    <property type="nucleotide sequence ID" value="NZ_FOKY01000001.1"/>
</dbReference>
<dbReference type="GO" id="GO:0003735">
    <property type="term" value="F:structural constituent of ribosome"/>
    <property type="evidence" value="ECO:0007669"/>
    <property type="project" value="UniProtKB-UniRule"/>
</dbReference>
<dbReference type="GO" id="GO:0002181">
    <property type="term" value="P:cytoplasmic translation"/>
    <property type="evidence" value="ECO:0007669"/>
    <property type="project" value="TreeGrafter"/>
</dbReference>
<evidence type="ECO:0000256" key="4">
    <source>
        <dbReference type="ARBA" id="ARBA00035454"/>
    </source>
</evidence>
<proteinExistence type="inferred from homology"/>
<comment type="similarity">
    <text evidence="1 6">Belongs to the universal ribosomal protein uL6 family.</text>
</comment>
<dbReference type="OrthoDB" id="9805007at2"/>
<dbReference type="InterPro" id="IPR000702">
    <property type="entry name" value="Ribosomal_uL6-like"/>
</dbReference>
<protein>
    <recommendedName>
        <fullName evidence="4 5">50S ribosomal protein L6</fullName>
    </recommendedName>
</protein>
<dbReference type="InterPro" id="IPR002358">
    <property type="entry name" value="Ribosomal_uL6_CS"/>
</dbReference>
<dbReference type="AlphaFoldDB" id="A0A1I1D5Y3"/>
<evidence type="ECO:0000256" key="5">
    <source>
        <dbReference type="NCBIfam" id="TIGR03654"/>
    </source>
</evidence>
<dbReference type="FunFam" id="3.90.930.12:FF:000001">
    <property type="entry name" value="50S ribosomal protein L6"/>
    <property type="match status" value="1"/>
</dbReference>
<dbReference type="InterPro" id="IPR036789">
    <property type="entry name" value="Ribosomal_uL6-like_a/b-dom_sf"/>
</dbReference>
<name>A0A1I1D5Y3_BREAD</name>
<dbReference type="PANTHER" id="PTHR11655">
    <property type="entry name" value="60S/50S RIBOSOMAL PROTEIN L6/L9"/>
    <property type="match status" value="1"/>
</dbReference>
<dbReference type="STRING" id="34097.SAMN02745150_00154"/>
<comment type="function">
    <text evidence="7">This protein binds to the 23S rRNA, and is important in its secondary structure. It is located near the subunit interface in the base of the L7/L12 stalk, and near the tRNA binding site of the peptidyltransferase center.</text>
</comment>
<organism evidence="9 10">
    <name type="scientific">Brevinema andersonii</name>
    <dbReference type="NCBI Taxonomy" id="34097"/>
    <lineage>
        <taxon>Bacteria</taxon>
        <taxon>Pseudomonadati</taxon>
        <taxon>Spirochaetota</taxon>
        <taxon>Spirochaetia</taxon>
        <taxon>Brevinematales</taxon>
        <taxon>Brevinemataceae</taxon>
        <taxon>Brevinema</taxon>
    </lineage>
</organism>
<dbReference type="InterPro" id="IPR019906">
    <property type="entry name" value="Ribosomal_uL6_bac-type"/>
</dbReference>
<keyword evidence="7" id="KW-0694">RNA-binding</keyword>
<reference evidence="10" key="1">
    <citation type="submission" date="2016-10" db="EMBL/GenBank/DDBJ databases">
        <authorList>
            <person name="Varghese N."/>
            <person name="Submissions S."/>
        </authorList>
    </citation>
    <scope>NUCLEOTIDE SEQUENCE [LARGE SCALE GENOMIC DNA]</scope>
    <source>
        <strain evidence="10">ATCC 43811</strain>
    </source>
</reference>
<feature type="domain" description="Large ribosomal subunit protein uL6 alpha-beta" evidence="8">
    <location>
        <begin position="92"/>
        <end position="165"/>
    </location>
</feature>
<dbReference type="PRINTS" id="PR00059">
    <property type="entry name" value="RIBOSOMALL6"/>
</dbReference>
<sequence length="182" mass="20215">MSRLAKKPLPIPSGISVTVENGAVSFKGPLGTIVQSYDVGLIKPRIEDSMCFVDRSIDSKEARAKQGLYWALFRNALTGVSIGFVKKLEIQGIGYRWEVKGKELHCSVGFSHPVIFKFPEEVMLEQPAANQIHVKGFDKQVVGQVAANIRFIKPPEPYKGKGIRYQNEVVRLKEGKSSGKKK</sequence>
<dbReference type="NCBIfam" id="TIGR03654">
    <property type="entry name" value="L6_bact"/>
    <property type="match status" value="1"/>
</dbReference>
<evidence type="ECO:0000256" key="6">
    <source>
        <dbReference type="RuleBase" id="RU003869"/>
    </source>
</evidence>
<keyword evidence="3 6" id="KW-0687">Ribonucleoprotein</keyword>
<keyword evidence="7" id="KW-0699">rRNA-binding</keyword>
<evidence type="ECO:0000313" key="10">
    <source>
        <dbReference type="Proteomes" id="UP000240042"/>
    </source>
</evidence>
<gene>
    <name evidence="9" type="ORF">SAMN02745150_00154</name>
</gene>
<accession>A0A1I1D5Y3</accession>
<keyword evidence="2 6" id="KW-0689">Ribosomal protein</keyword>
<dbReference type="GO" id="GO:0022625">
    <property type="term" value="C:cytosolic large ribosomal subunit"/>
    <property type="evidence" value="ECO:0007669"/>
    <property type="project" value="UniProtKB-UniRule"/>
</dbReference>
<evidence type="ECO:0000256" key="3">
    <source>
        <dbReference type="ARBA" id="ARBA00023274"/>
    </source>
</evidence>
<evidence type="ECO:0000313" key="9">
    <source>
        <dbReference type="EMBL" id="SFB68200.1"/>
    </source>
</evidence>
<dbReference type="PROSITE" id="PS00525">
    <property type="entry name" value="RIBOSOMAL_L6_1"/>
    <property type="match status" value="1"/>
</dbReference>
<evidence type="ECO:0000256" key="1">
    <source>
        <dbReference type="ARBA" id="ARBA00009356"/>
    </source>
</evidence>
<evidence type="ECO:0000256" key="7">
    <source>
        <dbReference type="RuleBase" id="RU003870"/>
    </source>
</evidence>
<dbReference type="InterPro" id="IPR020040">
    <property type="entry name" value="Ribosomal_uL6_a/b-dom"/>
</dbReference>
<keyword evidence="10" id="KW-1185">Reference proteome</keyword>
<evidence type="ECO:0000256" key="2">
    <source>
        <dbReference type="ARBA" id="ARBA00022980"/>
    </source>
</evidence>
<dbReference type="SUPFAM" id="SSF56053">
    <property type="entry name" value="Ribosomal protein L6"/>
    <property type="match status" value="2"/>
</dbReference>
<dbReference type="Pfam" id="PF00347">
    <property type="entry name" value="Ribosomal_L6"/>
    <property type="match status" value="1"/>
</dbReference>
<dbReference type="PIRSF" id="PIRSF002162">
    <property type="entry name" value="Ribosomal_L6"/>
    <property type="match status" value="1"/>
</dbReference>
<evidence type="ECO:0000259" key="8">
    <source>
        <dbReference type="Pfam" id="PF00347"/>
    </source>
</evidence>
<dbReference type="Proteomes" id="UP000240042">
    <property type="component" value="Unassembled WGS sequence"/>
</dbReference>
<dbReference type="GO" id="GO:0019843">
    <property type="term" value="F:rRNA binding"/>
    <property type="evidence" value="ECO:0007669"/>
    <property type="project" value="UniProtKB-UniRule"/>
</dbReference>
<dbReference type="PANTHER" id="PTHR11655:SF14">
    <property type="entry name" value="LARGE RIBOSOMAL SUBUNIT PROTEIN UL6M"/>
    <property type="match status" value="1"/>
</dbReference>